<evidence type="ECO:0000256" key="1">
    <source>
        <dbReference type="ARBA" id="ARBA00004123"/>
    </source>
</evidence>
<feature type="compositionally biased region" description="Polar residues" evidence="4">
    <location>
        <begin position="20"/>
        <end position="45"/>
    </location>
</feature>
<dbReference type="PANTHER" id="PTHR46548">
    <property type="entry name" value="BAH AND TFIIS DOMAIN-CONTAINING PROTEIN-RELATED"/>
    <property type="match status" value="1"/>
</dbReference>
<keyword evidence="2 3" id="KW-0539">Nucleus</keyword>
<protein>
    <recommendedName>
        <fullName evidence="5">TFIIS N-terminal domain-containing protein</fullName>
    </recommendedName>
</protein>
<dbReference type="InterPro" id="IPR035441">
    <property type="entry name" value="TFIIS/LEDGF_dom_sf"/>
</dbReference>
<dbReference type="Pfam" id="PF08711">
    <property type="entry name" value="Med26"/>
    <property type="match status" value="1"/>
</dbReference>
<feature type="region of interest" description="Disordered" evidence="4">
    <location>
        <begin position="455"/>
        <end position="475"/>
    </location>
</feature>
<feature type="compositionally biased region" description="Polar residues" evidence="4">
    <location>
        <begin position="298"/>
        <end position="321"/>
    </location>
</feature>
<feature type="compositionally biased region" description="Polar residues" evidence="4">
    <location>
        <begin position="527"/>
        <end position="541"/>
    </location>
</feature>
<evidence type="ECO:0000313" key="6">
    <source>
        <dbReference type="EMBL" id="GMH21472.1"/>
    </source>
</evidence>
<keyword evidence="7" id="KW-1185">Reference proteome</keyword>
<feature type="compositionally biased region" description="Low complexity" evidence="4">
    <location>
        <begin position="402"/>
        <end position="422"/>
    </location>
</feature>
<comment type="caution">
    <text evidence="6">The sequence shown here is derived from an EMBL/GenBank/DDBJ whole genome shotgun (WGS) entry which is preliminary data.</text>
</comment>
<dbReference type="InterPro" id="IPR017923">
    <property type="entry name" value="TFIIS_N"/>
</dbReference>
<feature type="domain" description="TFIIS N-terminal" evidence="5">
    <location>
        <begin position="148"/>
        <end position="234"/>
    </location>
</feature>
<dbReference type="SMART" id="SM00509">
    <property type="entry name" value="TFS2N"/>
    <property type="match status" value="1"/>
</dbReference>
<feature type="compositionally biased region" description="Basic and acidic residues" evidence="4">
    <location>
        <begin position="52"/>
        <end position="70"/>
    </location>
</feature>
<feature type="compositionally biased region" description="Basic and acidic residues" evidence="4">
    <location>
        <begin position="559"/>
        <end position="568"/>
    </location>
</feature>
<sequence>MHATMQQQQQGGRSPKPMNGPTSTSQLKQCPDVLQNSTSSFPSQSKGKKRARTDQVSEASKREHFLRTNHGDVSHLKSESFLKSEIAKVAERGGLVDFEGVERLVQLMQPEKPERKIDLTSRSMFAGVIAATDNVDCLNQFVQLRGLLVLDKWLQEVHKGKVGDSSSPKDSDRSVEDFLLVLLRALDRLPVNLNALQMCNIGKSVNHLRSHRNSEIQKKARSLVDTWKRRVEAEMNIGDAKSGSGHSVPWPARPRHEVSHGGNRQTDGSSDVVTRSSLTQLSPLKSASSKIVQGEANGKSSPGSPTTLKSSSSTFPSTNIRDGQARISFIGGNSEPPQTVAREEKSSSSCSSEHAKSLVPSVKGDARSSTAGSSSMNKITASASRYQRSPNGLHGTAASGVQREAISSRHSSSAKISASEKQSQSLVTWEMNLDAPFTEGNDHKLIVNVPNQGRSPAQSIIGESMEDPSFTNSRASSPELLVKHDQSDCGLKEDSGAYQPVVTSDMNAKHDQSNRGSKEDSGACQPILTSDMNTKSWQSNDLKGGGSDERDGSPAVASDCEHHRTGDDTAKLTDIAKAASLSSGNDIKSRKPFDSSFSSLIALIESCFKCSEVSERVLMGDDGGMNLLASVATGEISESCMASLTDSPAAIVDEACIDNTGISQVNGDNLGCQSGTPGKHMQQNGDSCLRSSGKSEELIGVASLPVSSTCTLQKTVAVNDGLHHDNKETLKYEIHDLPLEKAVEVSSSCLSAVVVDEKKKYVYQGLINDASTENKPFDLVSYSESMNKNELARITSSAVKDLSLEKFNNQKVEETDTKDVDSHGHVEQEGNRRIGQERAVLLTSQSAEESSSGFTGTDQKDTCNKEKLSSKETICHGFGLPASQKDLTIVATENKPSRNSKGLKLETIEGKEAKEHMSNSAAAAAAALPLGNSDIDGKVEFDLNEGLIVEDGKVAESVTSSTHVYEASDSSRLIGSLLSFPMSSAPVGLPASITIAAAAKGPFLPPEDLLRNKGELGWRGSAATSAFRPTRSAPHSDAAAACKQARPPWDIDLNVADESMLEDTGCQISPLGKSNLKNDDCFMGGSVATASFRCSGGLDLDLNKVDESPEAVQQSNSHRFEVSLLPSKSCSSSGFFDACGRRNFDLNNGPAVDEAIPESSLYNQQARANFLAQPPVRINNIEIGNLPSWYPPGSTYPTVPIPSFLPDRREQPFPIVGASNCPQRILGTGSTLFNPDAYGGSMLSSSAAIPFPSTPFQYPVFPFGTSFPVPSSSFSASSTAYVDLSLGGRLCIPAVHSQLAGTTTAVSSQYPRPHVVTLTDITHNSGVDGSRKFGRNSLDLNAGPGVPDVEVRNEIMTIPSRRVPGVDSLALAEEQSRMFVKRKEPEGGWTGYRKA</sequence>
<evidence type="ECO:0000259" key="5">
    <source>
        <dbReference type="PROSITE" id="PS51319"/>
    </source>
</evidence>
<accession>A0AAD3T2C2</accession>
<evidence type="ECO:0000256" key="2">
    <source>
        <dbReference type="ARBA" id="ARBA00023242"/>
    </source>
</evidence>
<proteinExistence type="predicted"/>
<feature type="region of interest" description="Disordered" evidence="4">
    <location>
        <begin position="1"/>
        <end position="70"/>
    </location>
</feature>
<dbReference type="PANTHER" id="PTHR46548:SF1">
    <property type="entry name" value="BAH AND TFIIS DOMAIN-CONTAINING PROTEIN-RELATED"/>
    <property type="match status" value="1"/>
</dbReference>
<comment type="subcellular location">
    <subcellularLocation>
        <location evidence="1 3">Nucleus</location>
    </subcellularLocation>
</comment>
<evidence type="ECO:0000256" key="3">
    <source>
        <dbReference type="PROSITE-ProRule" id="PRU00649"/>
    </source>
</evidence>
<dbReference type="EMBL" id="BSYO01000023">
    <property type="protein sequence ID" value="GMH21472.1"/>
    <property type="molecule type" value="Genomic_DNA"/>
</dbReference>
<feature type="compositionally biased region" description="Polar residues" evidence="4">
    <location>
        <begin position="1"/>
        <end position="12"/>
    </location>
</feature>
<organism evidence="6 7">
    <name type="scientific">Nepenthes gracilis</name>
    <name type="common">Slender pitcher plant</name>
    <dbReference type="NCBI Taxonomy" id="150966"/>
    <lineage>
        <taxon>Eukaryota</taxon>
        <taxon>Viridiplantae</taxon>
        <taxon>Streptophyta</taxon>
        <taxon>Embryophyta</taxon>
        <taxon>Tracheophyta</taxon>
        <taxon>Spermatophyta</taxon>
        <taxon>Magnoliopsida</taxon>
        <taxon>eudicotyledons</taxon>
        <taxon>Gunneridae</taxon>
        <taxon>Pentapetalae</taxon>
        <taxon>Caryophyllales</taxon>
        <taxon>Nepenthaceae</taxon>
        <taxon>Nepenthes</taxon>
    </lineage>
</organism>
<dbReference type="CDD" id="cd00183">
    <property type="entry name" value="TFIIS_I"/>
    <property type="match status" value="1"/>
</dbReference>
<dbReference type="SUPFAM" id="SSF47676">
    <property type="entry name" value="Conserved domain common to transcription factors TFIIS, elongin A, CRSP70"/>
    <property type="match status" value="1"/>
</dbReference>
<evidence type="ECO:0000313" key="7">
    <source>
        <dbReference type="Proteomes" id="UP001279734"/>
    </source>
</evidence>
<evidence type="ECO:0000256" key="4">
    <source>
        <dbReference type="SAM" id="MobiDB-lite"/>
    </source>
</evidence>
<dbReference type="InterPro" id="IPR003617">
    <property type="entry name" value="TFIIS/CRSP70_N_sub"/>
</dbReference>
<feature type="region of interest" description="Disordered" evidence="4">
    <location>
        <begin position="235"/>
        <end position="422"/>
    </location>
</feature>
<dbReference type="Gene3D" id="1.20.930.10">
    <property type="entry name" value="Conserved domain common to transcription factors TFIIS, elongin A, CRSP70"/>
    <property type="match status" value="1"/>
</dbReference>
<gene>
    <name evidence="6" type="ORF">Nepgr_023314</name>
</gene>
<feature type="compositionally biased region" description="Basic and acidic residues" evidence="4">
    <location>
        <begin position="507"/>
        <end position="521"/>
    </location>
</feature>
<reference evidence="6" key="1">
    <citation type="submission" date="2023-05" db="EMBL/GenBank/DDBJ databases">
        <title>Nepenthes gracilis genome sequencing.</title>
        <authorList>
            <person name="Fukushima K."/>
        </authorList>
    </citation>
    <scope>NUCLEOTIDE SEQUENCE</scope>
    <source>
        <strain evidence="6">SING2019-196</strain>
    </source>
</reference>
<feature type="region of interest" description="Disordered" evidence="4">
    <location>
        <begin position="507"/>
        <end position="568"/>
    </location>
</feature>
<feature type="compositionally biased region" description="Polar residues" evidence="4">
    <location>
        <begin position="262"/>
        <end position="291"/>
    </location>
</feature>
<name>A0AAD3T2C2_NEPGR</name>
<dbReference type="GO" id="GO:0005634">
    <property type="term" value="C:nucleus"/>
    <property type="evidence" value="ECO:0007669"/>
    <property type="project" value="UniProtKB-SubCell"/>
</dbReference>
<dbReference type="PROSITE" id="PS51319">
    <property type="entry name" value="TFIIS_N"/>
    <property type="match status" value="1"/>
</dbReference>
<dbReference type="Proteomes" id="UP001279734">
    <property type="component" value="Unassembled WGS sequence"/>
</dbReference>
<feature type="compositionally biased region" description="Polar residues" evidence="4">
    <location>
        <begin position="367"/>
        <end position="390"/>
    </location>
</feature>